<dbReference type="GO" id="GO:0016592">
    <property type="term" value="C:mediator complex"/>
    <property type="evidence" value="ECO:0007669"/>
    <property type="project" value="UniProtKB-UniRule"/>
</dbReference>
<dbReference type="AlphaFoldDB" id="A0AAW0X4D6"/>
<keyword evidence="4 7" id="KW-0010">Activator</keyword>
<comment type="subcellular location">
    <subcellularLocation>
        <location evidence="1 7">Nucleus</location>
    </subcellularLocation>
</comment>
<dbReference type="Pfam" id="PF08638">
    <property type="entry name" value="Med14"/>
    <property type="match status" value="1"/>
</dbReference>
<evidence type="ECO:0000256" key="5">
    <source>
        <dbReference type="ARBA" id="ARBA00023163"/>
    </source>
</evidence>
<feature type="region of interest" description="Disordered" evidence="8">
    <location>
        <begin position="1"/>
        <end position="22"/>
    </location>
</feature>
<dbReference type="GO" id="GO:0006357">
    <property type="term" value="P:regulation of transcription by RNA polymerase II"/>
    <property type="evidence" value="ECO:0007669"/>
    <property type="project" value="InterPro"/>
</dbReference>
<comment type="function">
    <text evidence="7">Component of the Mediator complex, a coactivator involved in the regulated transcription of nearly all RNA polymerase II-dependent genes. Mediator functions as a bridge to convey information from gene-specific regulatory proteins to the basal RNA polymerase II transcription machinery. Mediator is recruited to promoters by direct interactions with regulatory proteins and serves as a scaffold for the assembly of a functional preinitiation complex with RNA polymerase II and the general transcription factors.</text>
</comment>
<name>A0AAW0X4D6_CHEQU</name>
<evidence type="ECO:0000313" key="10">
    <source>
        <dbReference type="EMBL" id="KAK8734763.1"/>
    </source>
</evidence>
<proteinExistence type="inferred from homology"/>
<evidence type="ECO:0000259" key="9">
    <source>
        <dbReference type="Pfam" id="PF08638"/>
    </source>
</evidence>
<dbReference type="PANTHER" id="PTHR12809:SF2">
    <property type="entry name" value="MEDIATOR OF RNA POLYMERASE II TRANSCRIPTION SUBUNIT 14"/>
    <property type="match status" value="1"/>
</dbReference>
<keyword evidence="3 7" id="KW-0805">Transcription regulation</keyword>
<evidence type="ECO:0000256" key="1">
    <source>
        <dbReference type="ARBA" id="ARBA00004123"/>
    </source>
</evidence>
<evidence type="ECO:0000256" key="2">
    <source>
        <dbReference type="ARBA" id="ARBA00007813"/>
    </source>
</evidence>
<reference evidence="10 11" key="1">
    <citation type="journal article" date="2024" name="BMC Genomics">
        <title>Genome assembly of redclaw crayfish (Cherax quadricarinatus) provides insights into its immune adaptation and hypoxia tolerance.</title>
        <authorList>
            <person name="Liu Z."/>
            <person name="Zheng J."/>
            <person name="Li H."/>
            <person name="Fang K."/>
            <person name="Wang S."/>
            <person name="He J."/>
            <person name="Zhou D."/>
            <person name="Weng S."/>
            <person name="Chi M."/>
            <person name="Gu Z."/>
            <person name="He J."/>
            <person name="Li F."/>
            <person name="Wang M."/>
        </authorList>
    </citation>
    <scope>NUCLEOTIDE SEQUENCE [LARGE SCALE GENOMIC DNA]</scope>
    <source>
        <strain evidence="10">ZL_2023a</strain>
    </source>
</reference>
<evidence type="ECO:0000256" key="6">
    <source>
        <dbReference type="ARBA" id="ARBA00023242"/>
    </source>
</evidence>
<dbReference type="GO" id="GO:0003712">
    <property type="term" value="F:transcription coregulator activity"/>
    <property type="evidence" value="ECO:0007669"/>
    <property type="project" value="UniProtKB-UniRule"/>
</dbReference>
<dbReference type="EMBL" id="JARKIK010000050">
    <property type="protein sequence ID" value="KAK8734763.1"/>
    <property type="molecule type" value="Genomic_DNA"/>
</dbReference>
<evidence type="ECO:0000256" key="8">
    <source>
        <dbReference type="SAM" id="MobiDB-lite"/>
    </source>
</evidence>
<feature type="domain" description="Mediator complex subunit MED14 N-terminal" evidence="9">
    <location>
        <begin position="31"/>
        <end position="100"/>
    </location>
</feature>
<dbReference type="PANTHER" id="PTHR12809">
    <property type="entry name" value="MEDIATOR COMPLEX SUBUNIT"/>
    <property type="match status" value="1"/>
</dbReference>
<dbReference type="InterPro" id="IPR013947">
    <property type="entry name" value="Mediator_Med14"/>
</dbReference>
<comment type="caution">
    <text evidence="10">The sequence shown here is derived from an EMBL/GenBank/DDBJ whole genome shotgun (WGS) entry which is preliminary data.</text>
</comment>
<sequence length="106" mass="11515">MAPTPTPIPLESGSGAGTMDSVGSMGGQMGTISLGALIQYINQRTYSDLLNLAEILPRKSDMEKKVDIVQYAQRTRQLYVRLLALVKWAASASKVDKCCAHMTDCH</sequence>
<organism evidence="10 11">
    <name type="scientific">Cherax quadricarinatus</name>
    <name type="common">Australian red claw crayfish</name>
    <dbReference type="NCBI Taxonomy" id="27406"/>
    <lineage>
        <taxon>Eukaryota</taxon>
        <taxon>Metazoa</taxon>
        <taxon>Ecdysozoa</taxon>
        <taxon>Arthropoda</taxon>
        <taxon>Crustacea</taxon>
        <taxon>Multicrustacea</taxon>
        <taxon>Malacostraca</taxon>
        <taxon>Eumalacostraca</taxon>
        <taxon>Eucarida</taxon>
        <taxon>Decapoda</taxon>
        <taxon>Pleocyemata</taxon>
        <taxon>Astacidea</taxon>
        <taxon>Parastacoidea</taxon>
        <taxon>Parastacidae</taxon>
        <taxon>Cherax</taxon>
    </lineage>
</organism>
<accession>A0AAW0X4D6</accession>
<dbReference type="GO" id="GO:0070847">
    <property type="term" value="C:core mediator complex"/>
    <property type="evidence" value="ECO:0007669"/>
    <property type="project" value="TreeGrafter"/>
</dbReference>
<evidence type="ECO:0000256" key="7">
    <source>
        <dbReference type="RuleBase" id="RU365082"/>
    </source>
</evidence>
<dbReference type="Proteomes" id="UP001445076">
    <property type="component" value="Unassembled WGS sequence"/>
</dbReference>
<keyword evidence="5 7" id="KW-0804">Transcription</keyword>
<keyword evidence="11" id="KW-1185">Reference proteome</keyword>
<evidence type="ECO:0000313" key="11">
    <source>
        <dbReference type="Proteomes" id="UP001445076"/>
    </source>
</evidence>
<dbReference type="InterPro" id="IPR055122">
    <property type="entry name" value="Med14_N"/>
</dbReference>
<evidence type="ECO:0000256" key="4">
    <source>
        <dbReference type="ARBA" id="ARBA00023159"/>
    </source>
</evidence>
<gene>
    <name evidence="10" type="ORF">OTU49_005975</name>
</gene>
<keyword evidence="6 7" id="KW-0539">Nucleus</keyword>
<protein>
    <recommendedName>
        <fullName evidence="7">Mediator of RNA polymerase II transcription subunit 14</fullName>
    </recommendedName>
    <alternativeName>
        <fullName evidence="7">Mediator complex subunit 14</fullName>
    </alternativeName>
</protein>
<comment type="subunit">
    <text evidence="7">Component of the Mediator complex.</text>
</comment>
<evidence type="ECO:0000256" key="3">
    <source>
        <dbReference type="ARBA" id="ARBA00023015"/>
    </source>
</evidence>
<comment type="similarity">
    <text evidence="2 7">Belongs to the Mediator complex subunit 14 family.</text>
</comment>